<evidence type="ECO:0008006" key="3">
    <source>
        <dbReference type="Google" id="ProtNLM"/>
    </source>
</evidence>
<organism evidence="1 2">
    <name type="scientific">Aerophobetes bacterium</name>
    <dbReference type="NCBI Taxonomy" id="2030807"/>
    <lineage>
        <taxon>Bacteria</taxon>
        <taxon>Candidatus Aerophobota</taxon>
    </lineage>
</organism>
<dbReference type="AlphaFoldDB" id="A0A662DHU8"/>
<evidence type="ECO:0000313" key="1">
    <source>
        <dbReference type="EMBL" id="RLE13689.1"/>
    </source>
</evidence>
<comment type="caution">
    <text evidence="1">The sequence shown here is derived from an EMBL/GenBank/DDBJ whole genome shotgun (WGS) entry which is preliminary data.</text>
</comment>
<dbReference type="InterPro" id="IPR029063">
    <property type="entry name" value="SAM-dependent_MTases_sf"/>
</dbReference>
<dbReference type="Gene3D" id="3.40.50.150">
    <property type="entry name" value="Vaccinia Virus protein VP39"/>
    <property type="match status" value="1"/>
</dbReference>
<dbReference type="Proteomes" id="UP000280417">
    <property type="component" value="Unassembled WGS sequence"/>
</dbReference>
<name>A0A662DHU8_UNCAE</name>
<evidence type="ECO:0000313" key="2">
    <source>
        <dbReference type="Proteomes" id="UP000280417"/>
    </source>
</evidence>
<proteinExistence type="predicted"/>
<dbReference type="EMBL" id="QMQA01000082">
    <property type="protein sequence ID" value="RLE13689.1"/>
    <property type="molecule type" value="Genomic_DNA"/>
</dbReference>
<reference evidence="1 2" key="1">
    <citation type="submission" date="2018-06" db="EMBL/GenBank/DDBJ databases">
        <title>Extensive metabolic versatility and redundancy in microbially diverse, dynamic hydrothermal sediments.</title>
        <authorList>
            <person name="Dombrowski N."/>
            <person name="Teske A."/>
            <person name="Baker B.J."/>
        </authorList>
    </citation>
    <scope>NUCLEOTIDE SEQUENCE [LARGE SCALE GENOMIC DNA]</scope>
    <source>
        <strain evidence="1">B3_G15</strain>
    </source>
</reference>
<dbReference type="SUPFAM" id="SSF53335">
    <property type="entry name" value="S-adenosyl-L-methionine-dependent methyltransferases"/>
    <property type="match status" value="1"/>
</dbReference>
<sequence length="88" mass="9839">MKIKKETDIEKWLKEEGEKVLKEVGIKKGHVILDFGCGEGIYSLPVAKIAGDKGKVFALNKSRIELNKLVKKAKLVGLDNIKPYLCQN</sequence>
<protein>
    <recommendedName>
        <fullName evidence="3">Methyltransferase domain-containing protein</fullName>
    </recommendedName>
</protein>
<gene>
    <name evidence="1" type="ORF">DRJ04_03860</name>
</gene>
<dbReference type="CDD" id="cd02440">
    <property type="entry name" value="AdoMet_MTases"/>
    <property type="match status" value="1"/>
</dbReference>
<accession>A0A662DHU8</accession>